<sequence length="502" mass="54703">MDDYEYDGDGFDYDDGWIYVDDEFNTADELAEGQIASPGYTGTNHELSMDGYEYDLYQYWDDVEYGDDPYWEYGLPNKKDESAKKRKRVPRMEGPPPKRRKTTETTVEDEKKDGEPQPMLFMSRQEQNRRSLAQPPLLKSKDVSALLPDWRQRFEDADGVTVAKKMPAAMKAAAEAQGEDTPLEKRQIGAHYAENGVAQGDEDDWEDDEEADEDVEDDGEISLDPEMLQTILREKLGAAGLEGADEAGFMQAIQQMMSGEGEGDATGDLANALLGKLTSQGGDEVLSGWLSQQGVSLEEDDASSMATEELPNVPAASAASRRNLQNLPPDSVVGFSEGRSSGRKTTQMPLHSGSSSASSKKRGAPSETAKPEKKQKKVQFDVPPSSSSDALQDDSTLDEPEPPTIEDPLMSKSTLKDSASKSRNANAAATPAHQAASEKDAATGKDGRKRKACSPDGASGQPEKKKKTRSRELQSLGPLPDAPSPAPPAKRTRSAKDRARKE</sequence>
<dbReference type="EMBL" id="CAVMBE010000094">
    <property type="protein sequence ID" value="CAK4033783.1"/>
    <property type="molecule type" value="Genomic_DNA"/>
</dbReference>
<evidence type="ECO:0000256" key="1">
    <source>
        <dbReference type="SAM" id="MobiDB-lite"/>
    </source>
</evidence>
<feature type="compositionally biased region" description="Acidic residues" evidence="1">
    <location>
        <begin position="200"/>
        <end position="223"/>
    </location>
</feature>
<keyword evidence="3" id="KW-1185">Reference proteome</keyword>
<comment type="caution">
    <text evidence="2">The sequence shown here is derived from an EMBL/GenBank/DDBJ whole genome shotgun (WGS) entry which is preliminary data.</text>
</comment>
<dbReference type="Proteomes" id="UP001296104">
    <property type="component" value="Unassembled WGS sequence"/>
</dbReference>
<feature type="region of interest" description="Disordered" evidence="1">
    <location>
        <begin position="75"/>
        <end position="137"/>
    </location>
</feature>
<organism evidence="2 3">
    <name type="scientific">Lecanosticta acicola</name>
    <dbReference type="NCBI Taxonomy" id="111012"/>
    <lineage>
        <taxon>Eukaryota</taxon>
        <taxon>Fungi</taxon>
        <taxon>Dikarya</taxon>
        <taxon>Ascomycota</taxon>
        <taxon>Pezizomycotina</taxon>
        <taxon>Dothideomycetes</taxon>
        <taxon>Dothideomycetidae</taxon>
        <taxon>Mycosphaerellales</taxon>
        <taxon>Mycosphaerellaceae</taxon>
        <taxon>Lecanosticta</taxon>
    </lineage>
</organism>
<name>A0AAI8Z7D6_9PEZI</name>
<feature type="compositionally biased region" description="Basic and acidic residues" evidence="1">
    <location>
        <begin position="436"/>
        <end position="446"/>
    </location>
</feature>
<dbReference type="AlphaFoldDB" id="A0AAI8Z7D6"/>
<proteinExistence type="predicted"/>
<evidence type="ECO:0000313" key="3">
    <source>
        <dbReference type="Proteomes" id="UP001296104"/>
    </source>
</evidence>
<gene>
    <name evidence="2" type="ORF">LECACI_7A008941</name>
</gene>
<feature type="compositionally biased region" description="Acidic residues" evidence="1">
    <location>
        <begin position="391"/>
        <end position="401"/>
    </location>
</feature>
<protein>
    <submittedName>
        <fullName evidence="2">Uncharacterized protein</fullName>
    </submittedName>
</protein>
<evidence type="ECO:0000313" key="2">
    <source>
        <dbReference type="EMBL" id="CAK4033783.1"/>
    </source>
</evidence>
<accession>A0AAI8Z7D6</accession>
<feature type="region of interest" description="Disordered" evidence="1">
    <location>
        <begin position="292"/>
        <end position="502"/>
    </location>
</feature>
<reference evidence="2" key="1">
    <citation type="submission" date="2023-11" db="EMBL/GenBank/DDBJ databases">
        <authorList>
            <person name="Alioto T."/>
            <person name="Alioto T."/>
            <person name="Gomez Garrido J."/>
        </authorList>
    </citation>
    <scope>NUCLEOTIDE SEQUENCE</scope>
</reference>
<feature type="compositionally biased region" description="Low complexity" evidence="1">
    <location>
        <begin position="421"/>
        <end position="435"/>
    </location>
</feature>
<feature type="region of interest" description="Disordered" evidence="1">
    <location>
        <begin position="171"/>
        <end position="226"/>
    </location>
</feature>